<reference evidence="3" key="1">
    <citation type="journal article" date="2002" name="Exp. Appl. Acarol.">
        <title>Mating, male Ixodes scapularis express several genes including those with sequence similarity to immunoglobulin-binding proteins and metalloproteases.</title>
        <authorList>
            <person name="Packila M."/>
            <person name="Guilfoile P.G."/>
        </authorList>
    </citation>
    <scope>NUCLEOTIDE SEQUENCE</scope>
</reference>
<dbReference type="PANTHER" id="PTHR17357:SF0">
    <property type="entry name" value="GANGLIOSIDE GM2 ACTIVATOR"/>
    <property type="match status" value="1"/>
</dbReference>
<dbReference type="InterPro" id="IPR028996">
    <property type="entry name" value="GM2-AP"/>
</dbReference>
<accession>Q868N3</accession>
<proteinExistence type="evidence at transcript level"/>
<evidence type="ECO:0000256" key="2">
    <source>
        <dbReference type="SAM" id="SignalP"/>
    </source>
</evidence>
<dbReference type="InterPro" id="IPR036846">
    <property type="entry name" value="GM2-AP_sf"/>
</dbReference>
<keyword evidence="1 2" id="KW-0732">Signal</keyword>
<dbReference type="OrthoDB" id="10394512at2759"/>
<evidence type="ECO:0000313" key="3">
    <source>
        <dbReference type="EMBL" id="AAO85919.1"/>
    </source>
</evidence>
<sequence>MPGTVGVATLMAALALLALLHNCMAQVQNPRLSFCNVTTPRRVILRGISVRGAMVGGTLQVSYGMQVYQPLTADPIMKVTVSNSAGVPYGCYFGVGSCSYRLCGGTHDMEMQLGKPWSNRCPIRPGMYRGMFQLALPPFIGYFVRDGRLRIQLQGIQQGKVFGCQAFSLRLTSNK</sequence>
<dbReference type="GO" id="GO:0008047">
    <property type="term" value="F:enzyme activator activity"/>
    <property type="evidence" value="ECO:0007669"/>
    <property type="project" value="InterPro"/>
</dbReference>
<dbReference type="VEuPathDB" id="VectorBase:ISCW023527"/>
<dbReference type="AlphaFoldDB" id="Q868N3"/>
<dbReference type="SUPFAM" id="SSF63707">
    <property type="entry name" value="Ganglioside M2 (gm2) activator"/>
    <property type="match status" value="1"/>
</dbReference>
<dbReference type="GO" id="GO:0006689">
    <property type="term" value="P:ganglioside catabolic process"/>
    <property type="evidence" value="ECO:0007669"/>
    <property type="project" value="InterPro"/>
</dbReference>
<dbReference type="VEuPathDB" id="VectorBase:ISCP_037491"/>
<name>Q868N3_IXOSC</name>
<protein>
    <submittedName>
        <fullName evidence="3">Putative immunoglobulin-binding protein</fullName>
    </submittedName>
</protein>
<dbReference type="EMBL" id="AY234846">
    <property type="protein sequence ID" value="AAO85919.1"/>
    <property type="molecule type" value="mRNA"/>
</dbReference>
<feature type="signal peptide" evidence="2">
    <location>
        <begin position="1"/>
        <end position="25"/>
    </location>
</feature>
<dbReference type="GO" id="GO:0016020">
    <property type="term" value="C:membrane"/>
    <property type="evidence" value="ECO:0007669"/>
    <property type="project" value="GOC"/>
</dbReference>
<dbReference type="Gene3D" id="2.70.220.10">
    <property type="entry name" value="Ganglioside GM2 activator"/>
    <property type="match status" value="1"/>
</dbReference>
<organism evidence="3">
    <name type="scientific">Ixodes scapularis</name>
    <name type="common">Black-legged tick</name>
    <name type="synonym">Deer tick</name>
    <dbReference type="NCBI Taxonomy" id="6945"/>
    <lineage>
        <taxon>Eukaryota</taxon>
        <taxon>Metazoa</taxon>
        <taxon>Ecdysozoa</taxon>
        <taxon>Arthropoda</taxon>
        <taxon>Chelicerata</taxon>
        <taxon>Arachnida</taxon>
        <taxon>Acari</taxon>
        <taxon>Parasitiformes</taxon>
        <taxon>Ixodida</taxon>
        <taxon>Ixodoidea</taxon>
        <taxon>Ixodidae</taxon>
        <taxon>Ixodinae</taxon>
        <taxon>Ixodes</taxon>
    </lineage>
</organism>
<reference evidence="3" key="2">
    <citation type="submission" date="2003-02" db="EMBL/GenBank/DDBJ databases">
        <authorList>
            <person name="Packila M."/>
            <person name="Guilfoile P.G."/>
        </authorList>
    </citation>
    <scope>NUCLEOTIDE SEQUENCE</scope>
</reference>
<dbReference type="VEuPathDB" id="VectorBase:ISCI023527"/>
<evidence type="ECO:0000256" key="1">
    <source>
        <dbReference type="ARBA" id="ARBA00022729"/>
    </source>
</evidence>
<feature type="chain" id="PRO_5004300200" evidence="2">
    <location>
        <begin position="26"/>
        <end position="175"/>
    </location>
</feature>
<dbReference type="HOGENOM" id="CLU_2352574_0_0_1"/>
<dbReference type="PANTHER" id="PTHR17357">
    <property type="entry name" value="GM2 GANGLIOSIDE ACTIVATOR PROTEIN"/>
    <property type="match status" value="1"/>
</dbReference>